<protein>
    <submittedName>
        <fullName evidence="1">Uncharacterized protein</fullName>
    </submittedName>
</protein>
<proteinExistence type="predicted"/>
<accession>A0ABD1Y2A5</accession>
<dbReference type="Proteomes" id="UP001605036">
    <property type="component" value="Unassembled WGS sequence"/>
</dbReference>
<gene>
    <name evidence="1" type="ORF">R1flu_001096</name>
</gene>
<evidence type="ECO:0000313" key="2">
    <source>
        <dbReference type="Proteomes" id="UP001605036"/>
    </source>
</evidence>
<name>A0ABD1Y2A5_9MARC</name>
<reference evidence="1 2" key="1">
    <citation type="submission" date="2024-09" db="EMBL/GenBank/DDBJ databases">
        <title>Chromosome-scale assembly of Riccia fluitans.</title>
        <authorList>
            <person name="Paukszto L."/>
            <person name="Sawicki J."/>
            <person name="Karawczyk K."/>
            <person name="Piernik-Szablinska J."/>
            <person name="Szczecinska M."/>
            <person name="Mazdziarz M."/>
        </authorList>
    </citation>
    <scope>NUCLEOTIDE SEQUENCE [LARGE SCALE GENOMIC DNA]</scope>
    <source>
        <strain evidence="1">Rf_01</strain>
        <tissue evidence="1">Aerial parts of the thallus</tissue>
    </source>
</reference>
<dbReference type="EMBL" id="JBHFFA010000006">
    <property type="protein sequence ID" value="KAL2620891.1"/>
    <property type="molecule type" value="Genomic_DNA"/>
</dbReference>
<evidence type="ECO:0000313" key="1">
    <source>
        <dbReference type="EMBL" id="KAL2620891.1"/>
    </source>
</evidence>
<dbReference type="AlphaFoldDB" id="A0ABD1Y2A5"/>
<keyword evidence="2" id="KW-1185">Reference proteome</keyword>
<organism evidence="1 2">
    <name type="scientific">Riccia fluitans</name>
    <dbReference type="NCBI Taxonomy" id="41844"/>
    <lineage>
        <taxon>Eukaryota</taxon>
        <taxon>Viridiplantae</taxon>
        <taxon>Streptophyta</taxon>
        <taxon>Embryophyta</taxon>
        <taxon>Marchantiophyta</taxon>
        <taxon>Marchantiopsida</taxon>
        <taxon>Marchantiidae</taxon>
        <taxon>Marchantiales</taxon>
        <taxon>Ricciaceae</taxon>
        <taxon>Riccia</taxon>
    </lineage>
</organism>
<comment type="caution">
    <text evidence="1">The sequence shown here is derived from an EMBL/GenBank/DDBJ whole genome shotgun (WGS) entry which is preliminary data.</text>
</comment>
<sequence length="93" mass="10234">MADLDDDADLLMRQKMQTFFKPRTSNVPTSNNGQKGKGVIEEPISALPSSFGFIRPAPVLGYVKPDSVPTTTPMMEKLQSTFLEVSSQRTVNT</sequence>